<dbReference type="Proteomes" id="UP000070258">
    <property type="component" value="Unassembled WGS sequence"/>
</dbReference>
<reference evidence="4" key="3">
    <citation type="submission" date="2016-02" db="EMBL/GenBank/DDBJ databases">
        <authorList>
            <person name="Teng J.L."/>
            <person name="Yang Y."/>
            <person name="Huang Y."/>
            <person name="Guo F."/>
            <person name="Wei W."/>
            <person name="Chen J.H."/>
            <person name="Wong S.Y."/>
            <person name="Lau S.K."/>
            <person name="Woo P.C."/>
        </authorList>
    </citation>
    <scope>NUCLEOTIDE SEQUENCE</scope>
    <source>
        <strain evidence="4">JCM 15929</strain>
    </source>
</reference>
<evidence type="ECO:0000313" key="3">
    <source>
        <dbReference type="EMBL" id="KXO96293.1"/>
    </source>
</evidence>
<dbReference type="AlphaFoldDB" id="A0A138A3W9"/>
<dbReference type="EMBL" id="LSRF01000057">
    <property type="protein sequence ID" value="KXP05145.1"/>
    <property type="molecule type" value="Genomic_DNA"/>
</dbReference>
<evidence type="ECO:0000313" key="6">
    <source>
        <dbReference type="Proteomes" id="UP000070409"/>
    </source>
</evidence>
<evidence type="ECO:0000313" key="5">
    <source>
        <dbReference type="Proteomes" id="UP000070258"/>
    </source>
</evidence>
<dbReference type="Gene3D" id="2.10.260.10">
    <property type="match status" value="1"/>
</dbReference>
<proteinExistence type="predicted"/>
<accession>A0A138A3W9</accession>
<organism evidence="4 5">
    <name type="scientific">Tsukamurella pseudospumae</name>
    <dbReference type="NCBI Taxonomy" id="239498"/>
    <lineage>
        <taxon>Bacteria</taxon>
        <taxon>Bacillati</taxon>
        <taxon>Actinomycetota</taxon>
        <taxon>Actinomycetes</taxon>
        <taxon>Mycobacteriales</taxon>
        <taxon>Tsukamurellaceae</taxon>
        <taxon>Tsukamurella</taxon>
    </lineage>
</organism>
<dbReference type="Pfam" id="PF04014">
    <property type="entry name" value="MazE_antitoxin"/>
    <property type="match status" value="1"/>
</dbReference>
<dbReference type="InterPro" id="IPR037914">
    <property type="entry name" value="SpoVT-AbrB_sf"/>
</dbReference>
<dbReference type="EMBL" id="LSRE01000018">
    <property type="protein sequence ID" value="KXO96293.1"/>
    <property type="molecule type" value="Genomic_DNA"/>
</dbReference>
<protein>
    <submittedName>
        <fullName evidence="4">AbrB family transcriptional regulator</fullName>
    </submittedName>
</protein>
<dbReference type="Proteomes" id="UP000070409">
    <property type="component" value="Unassembled WGS sequence"/>
</dbReference>
<name>A0A138A3W9_9ACTN</name>
<sequence length="79" mass="8412">MEATVDSVGRILVPKQLRDALGITPGSVVDISWYGSGVQITPGGRTAKLERDDDGRLVAVGDTPFDDDVLFALIDAGRR</sequence>
<dbReference type="SUPFAM" id="SSF89447">
    <property type="entry name" value="AbrB/MazE/MraZ-like"/>
    <property type="match status" value="1"/>
</dbReference>
<evidence type="ECO:0000256" key="1">
    <source>
        <dbReference type="PROSITE-ProRule" id="PRU01076"/>
    </source>
</evidence>
<keyword evidence="1" id="KW-0238">DNA-binding</keyword>
<dbReference type="NCBIfam" id="TIGR01439">
    <property type="entry name" value="lp_hng_hel_AbrB"/>
    <property type="match status" value="1"/>
</dbReference>
<evidence type="ECO:0000313" key="4">
    <source>
        <dbReference type="EMBL" id="KXP05145.1"/>
    </source>
</evidence>
<dbReference type="SMART" id="SM00966">
    <property type="entry name" value="SpoVT_AbrB"/>
    <property type="match status" value="1"/>
</dbReference>
<evidence type="ECO:0000259" key="2">
    <source>
        <dbReference type="PROSITE" id="PS51740"/>
    </source>
</evidence>
<dbReference type="PROSITE" id="PS51740">
    <property type="entry name" value="SPOVT_ABRB"/>
    <property type="match status" value="1"/>
</dbReference>
<dbReference type="STRING" id="239498.AXK60_13405"/>
<feature type="domain" description="SpoVT-AbrB" evidence="2">
    <location>
        <begin position="1"/>
        <end position="45"/>
    </location>
</feature>
<comment type="caution">
    <text evidence="4">The sequence shown here is derived from an EMBL/GenBank/DDBJ whole genome shotgun (WGS) entry which is preliminary data.</text>
</comment>
<dbReference type="InterPro" id="IPR007159">
    <property type="entry name" value="SpoVT-AbrB_dom"/>
</dbReference>
<reference evidence="5" key="1">
    <citation type="submission" date="2016-02" db="EMBL/GenBank/DDBJ databases">
        <authorList>
            <person name="Wen L."/>
            <person name="He K."/>
            <person name="Yang H."/>
        </authorList>
    </citation>
    <scope>NUCLEOTIDE SEQUENCE [LARGE SCALE GENOMIC DNA]</scope>
    <source>
        <strain evidence="5">JCM 15929</strain>
    </source>
</reference>
<dbReference type="RefSeq" id="WP_068573259.1">
    <property type="nucleotide sequence ID" value="NZ_LSRE01000018.1"/>
</dbReference>
<keyword evidence="6" id="KW-1185">Reference proteome</keyword>
<gene>
    <name evidence="4" type="ORF">AXK60_13405</name>
    <name evidence="3" type="ORF">AXK61_22520</name>
</gene>
<dbReference type="OrthoDB" id="33406at2"/>
<dbReference type="GO" id="GO:0003677">
    <property type="term" value="F:DNA binding"/>
    <property type="evidence" value="ECO:0007669"/>
    <property type="project" value="UniProtKB-UniRule"/>
</dbReference>
<reference evidence="3 6" key="2">
    <citation type="submission" date="2016-02" db="EMBL/GenBank/DDBJ databases">
        <authorList>
            <person name="Teng J.L."/>
            <person name="Tang Y."/>
            <person name="Huang Y."/>
            <person name="Guo F."/>
            <person name="Wei W."/>
            <person name="Chen J.H."/>
            <person name="Wong S.Y."/>
            <person name="Lau S.K."/>
            <person name="Woo P.C."/>
        </authorList>
    </citation>
    <scope>NUCLEOTIDE SEQUENCE [LARGE SCALE GENOMIC DNA]</scope>
    <source>
        <strain evidence="3 6">JCM 13375</strain>
    </source>
</reference>